<dbReference type="SUPFAM" id="SSF52172">
    <property type="entry name" value="CheY-like"/>
    <property type="match status" value="1"/>
</dbReference>
<name>C0FWY3_9FIRM</name>
<proteinExistence type="predicted"/>
<dbReference type="InterPro" id="IPR011006">
    <property type="entry name" value="CheY-like_superfamily"/>
</dbReference>
<evidence type="ECO:0000313" key="2">
    <source>
        <dbReference type="Proteomes" id="UP000003561"/>
    </source>
</evidence>
<accession>C0FWY3</accession>
<comment type="caution">
    <text evidence="1">The sequence shown here is derived from an EMBL/GenBank/DDBJ whole genome shotgun (WGS) entry which is preliminary data.</text>
</comment>
<gene>
    <name evidence="1" type="ORF">ROSEINA2194_03262</name>
</gene>
<organism evidence="1 2">
    <name type="scientific">Roseburia inulinivorans DSM 16841</name>
    <dbReference type="NCBI Taxonomy" id="622312"/>
    <lineage>
        <taxon>Bacteria</taxon>
        <taxon>Bacillati</taxon>
        <taxon>Bacillota</taxon>
        <taxon>Clostridia</taxon>
        <taxon>Lachnospirales</taxon>
        <taxon>Lachnospiraceae</taxon>
        <taxon>Roseburia</taxon>
    </lineage>
</organism>
<dbReference type="EMBL" id="ACFY01000139">
    <property type="protein sequence ID" value="EEG92942.1"/>
    <property type="molecule type" value="Genomic_DNA"/>
</dbReference>
<evidence type="ECO:0008006" key="3">
    <source>
        <dbReference type="Google" id="ProtNLM"/>
    </source>
</evidence>
<protein>
    <recommendedName>
        <fullName evidence="3">Stage 0 sporulation protein A homolog</fullName>
    </recommendedName>
</protein>
<reference evidence="1 2" key="2">
    <citation type="submission" date="2009-03" db="EMBL/GenBank/DDBJ databases">
        <title>Draft genome sequence of Roseburia inulinivorans (DSM 16841).</title>
        <authorList>
            <person name="Sudarsanam P."/>
            <person name="Ley R."/>
            <person name="Guruge J."/>
            <person name="Turnbaugh P.J."/>
            <person name="Mahowald M."/>
            <person name="Liep D."/>
            <person name="Gordon J."/>
        </authorList>
    </citation>
    <scope>NUCLEOTIDE SEQUENCE [LARGE SCALE GENOMIC DNA]</scope>
    <source>
        <strain evidence="1 2">DSM 16841</strain>
    </source>
</reference>
<reference evidence="1 2" key="1">
    <citation type="submission" date="2009-02" db="EMBL/GenBank/DDBJ databases">
        <authorList>
            <person name="Fulton L."/>
            <person name="Clifton S."/>
            <person name="Fulton B."/>
            <person name="Xu J."/>
            <person name="Minx P."/>
            <person name="Pepin K.H."/>
            <person name="Johnson M."/>
            <person name="Bhonagiri V."/>
            <person name="Nash W.E."/>
            <person name="Mardis E.R."/>
            <person name="Wilson R.K."/>
        </authorList>
    </citation>
    <scope>NUCLEOTIDE SEQUENCE [LARGE SCALE GENOMIC DNA]</scope>
    <source>
        <strain evidence="1 2">DSM 16841</strain>
    </source>
</reference>
<dbReference type="AlphaFoldDB" id="C0FWY3"/>
<evidence type="ECO:0000313" key="1">
    <source>
        <dbReference type="EMBL" id="EEG92942.1"/>
    </source>
</evidence>
<dbReference type="Proteomes" id="UP000003561">
    <property type="component" value="Unassembled WGS sequence"/>
</dbReference>
<sequence length="67" mass="7685">MKLYQRIYTAYKKDGLRKIAKGCFDIIFLDCNLPDGTGFSFCVIICYQIFLPLYFPLSEFVNTGGTI</sequence>